<accession>A0A0F9R150</accession>
<gene>
    <name evidence="2" type="ORF">LCGC14_0949750</name>
</gene>
<name>A0A0F9R150_9ZZZZ</name>
<organism evidence="2">
    <name type="scientific">marine sediment metagenome</name>
    <dbReference type="NCBI Taxonomy" id="412755"/>
    <lineage>
        <taxon>unclassified sequences</taxon>
        <taxon>metagenomes</taxon>
        <taxon>ecological metagenomes</taxon>
    </lineage>
</organism>
<feature type="transmembrane region" description="Helical" evidence="1">
    <location>
        <begin position="51"/>
        <end position="75"/>
    </location>
</feature>
<reference evidence="2" key="1">
    <citation type="journal article" date="2015" name="Nature">
        <title>Complex archaea that bridge the gap between prokaryotes and eukaryotes.</title>
        <authorList>
            <person name="Spang A."/>
            <person name="Saw J.H."/>
            <person name="Jorgensen S.L."/>
            <person name="Zaremba-Niedzwiedzka K."/>
            <person name="Martijn J."/>
            <person name="Lind A.E."/>
            <person name="van Eijk R."/>
            <person name="Schleper C."/>
            <person name="Guy L."/>
            <person name="Ettema T.J."/>
        </authorList>
    </citation>
    <scope>NUCLEOTIDE SEQUENCE</scope>
</reference>
<evidence type="ECO:0000313" key="2">
    <source>
        <dbReference type="EMBL" id="KKN19046.1"/>
    </source>
</evidence>
<protein>
    <submittedName>
        <fullName evidence="2">Uncharacterized protein</fullName>
    </submittedName>
</protein>
<keyword evidence="1" id="KW-0812">Transmembrane</keyword>
<proteinExistence type="predicted"/>
<sequence>MIVAVVYAVNDKDKYIRFHAVQALLLNVFIQIPLMIFGSILTYGLEAPSLFGQYTAEIITFLSYSNLALIFFMMYKATVNYEKQAYFKLPLIGSWSYKMVASKKMD</sequence>
<comment type="caution">
    <text evidence="2">The sequence shown here is derived from an EMBL/GenBank/DDBJ whole genome shotgun (WGS) entry which is preliminary data.</text>
</comment>
<keyword evidence="1" id="KW-0472">Membrane</keyword>
<dbReference type="EMBL" id="LAZR01003372">
    <property type="protein sequence ID" value="KKN19046.1"/>
    <property type="molecule type" value="Genomic_DNA"/>
</dbReference>
<evidence type="ECO:0000256" key="1">
    <source>
        <dbReference type="SAM" id="Phobius"/>
    </source>
</evidence>
<feature type="transmembrane region" description="Helical" evidence="1">
    <location>
        <begin position="24"/>
        <end position="45"/>
    </location>
</feature>
<dbReference type="AlphaFoldDB" id="A0A0F9R150"/>
<keyword evidence="1" id="KW-1133">Transmembrane helix</keyword>